<dbReference type="InterPro" id="IPR036554">
    <property type="entry name" value="GHMP_kinase_C_sf"/>
</dbReference>
<dbReference type="InterPro" id="IPR020568">
    <property type="entry name" value="Ribosomal_Su5_D2-typ_SF"/>
</dbReference>
<evidence type="ECO:0000256" key="10">
    <source>
        <dbReference type="ARBA" id="ARBA00022777"/>
    </source>
</evidence>
<dbReference type="HAMAP" id="MF_00370">
    <property type="entry name" value="Shik_kinase_arch"/>
    <property type="match status" value="1"/>
</dbReference>
<dbReference type="Pfam" id="PF08544">
    <property type="entry name" value="GHMP_kinases_C"/>
    <property type="match status" value="1"/>
</dbReference>
<dbReference type="OrthoDB" id="9602at2157"/>
<keyword evidence="11 14" id="KW-0067">ATP-binding</keyword>
<dbReference type="SUPFAM" id="SSF54211">
    <property type="entry name" value="Ribosomal protein S5 domain 2-like"/>
    <property type="match status" value="1"/>
</dbReference>
<dbReference type="SUPFAM" id="SSF55060">
    <property type="entry name" value="GHMP Kinase, C-terminal domain"/>
    <property type="match status" value="1"/>
</dbReference>
<evidence type="ECO:0000259" key="16">
    <source>
        <dbReference type="Pfam" id="PF08544"/>
    </source>
</evidence>
<keyword evidence="6 14" id="KW-0963">Cytoplasm</keyword>
<evidence type="ECO:0000256" key="3">
    <source>
        <dbReference type="ARBA" id="ARBA00010202"/>
    </source>
</evidence>
<dbReference type="NCBIfam" id="TIGR01920">
    <property type="entry name" value="Shik_kin_archae"/>
    <property type="match status" value="1"/>
</dbReference>
<comment type="similarity">
    <text evidence="3 14">Belongs to the GHMP kinase family. Archaeal shikimate kinase subfamily.</text>
</comment>
<dbReference type="STRING" id="647113.Metok_0258"/>
<dbReference type="EC" id="2.7.1.71" evidence="4 14"/>
<dbReference type="GO" id="GO:0005524">
    <property type="term" value="F:ATP binding"/>
    <property type="evidence" value="ECO:0007669"/>
    <property type="project" value="UniProtKB-UniRule"/>
</dbReference>
<dbReference type="Proteomes" id="UP000009296">
    <property type="component" value="Chromosome"/>
</dbReference>
<dbReference type="eggNOG" id="arCOG01025">
    <property type="taxonomic scope" value="Archaea"/>
</dbReference>
<keyword evidence="8 14" id="KW-0808">Transferase</keyword>
<dbReference type="UniPathway" id="UPA00053">
    <property type="reaction ID" value="UER00088"/>
</dbReference>
<feature type="binding site" evidence="14">
    <location>
        <begin position="86"/>
        <end position="96"/>
    </location>
    <ligand>
        <name>ATP</name>
        <dbReference type="ChEBI" id="CHEBI:30616"/>
    </ligand>
</feature>
<dbReference type="GeneID" id="10772375"/>
<keyword evidence="7 14" id="KW-0028">Amino-acid biosynthesis</keyword>
<evidence type="ECO:0000256" key="13">
    <source>
        <dbReference type="ARBA" id="ARBA00048567"/>
    </source>
</evidence>
<dbReference type="InterPro" id="IPR006204">
    <property type="entry name" value="GHMP_kinase_N_dom"/>
</dbReference>
<evidence type="ECO:0000259" key="15">
    <source>
        <dbReference type="Pfam" id="PF00288"/>
    </source>
</evidence>
<dbReference type="Gene3D" id="3.30.230.10">
    <property type="match status" value="1"/>
</dbReference>
<dbReference type="PIRSF" id="PIRSF005758">
    <property type="entry name" value="Shikimt_kin_arch"/>
    <property type="match status" value="1"/>
</dbReference>
<dbReference type="GO" id="GO:0004765">
    <property type="term" value="F:shikimate kinase activity"/>
    <property type="evidence" value="ECO:0007669"/>
    <property type="project" value="UniProtKB-UniRule"/>
</dbReference>
<evidence type="ECO:0000256" key="4">
    <source>
        <dbReference type="ARBA" id="ARBA00012154"/>
    </source>
</evidence>
<evidence type="ECO:0000256" key="6">
    <source>
        <dbReference type="ARBA" id="ARBA00022490"/>
    </source>
</evidence>
<dbReference type="KEGG" id="mok:Metok_0258"/>
<dbReference type="HOGENOM" id="CLU_073768_0_0_2"/>
<dbReference type="Gene3D" id="3.30.70.890">
    <property type="entry name" value="GHMP kinase, C-terminal domain"/>
    <property type="match status" value="1"/>
</dbReference>
<evidence type="ECO:0000256" key="12">
    <source>
        <dbReference type="ARBA" id="ARBA00023141"/>
    </source>
</evidence>
<evidence type="ECO:0000256" key="9">
    <source>
        <dbReference type="ARBA" id="ARBA00022741"/>
    </source>
</evidence>
<sequence length="289" mass="31008">MKSTAVSPASGTIINAIATGKGSAFGIDLKVKATVELLDDGKKHIVGEVKDHPNVNTNLIETCVRNVLNYFELDYSAKVITETEIPIKSGLSSSSATSNAVVLATFGALGKKLNDKLILDLAIKSSFDEGLTITGAYDDATASYYGGITITDNINRKIIKRDIFNIEGIKNDELNVLVLIPNLNKNVDVNRMKLLKNYVEVAFNECLNGNYCNALFLNGILYASALNFPTNIAIEAIEMGALTAGLSGTGPSYIALCDRDHTEKVKGALKKYGNVIVTKLNNNGAEIVK</sequence>
<comment type="catalytic activity">
    <reaction evidence="13 14">
        <text>shikimate + ATP = 3-phosphoshikimate + ADP + H(+)</text>
        <dbReference type="Rhea" id="RHEA:13121"/>
        <dbReference type="ChEBI" id="CHEBI:15378"/>
        <dbReference type="ChEBI" id="CHEBI:30616"/>
        <dbReference type="ChEBI" id="CHEBI:36208"/>
        <dbReference type="ChEBI" id="CHEBI:145989"/>
        <dbReference type="ChEBI" id="CHEBI:456216"/>
        <dbReference type="EC" id="2.7.1.71"/>
    </reaction>
</comment>
<evidence type="ECO:0000256" key="11">
    <source>
        <dbReference type="ARBA" id="ARBA00022840"/>
    </source>
</evidence>
<evidence type="ECO:0000313" key="17">
    <source>
        <dbReference type="EMBL" id="AEH06250.1"/>
    </source>
</evidence>
<evidence type="ECO:0000256" key="1">
    <source>
        <dbReference type="ARBA" id="ARBA00004496"/>
    </source>
</evidence>
<dbReference type="PANTHER" id="PTHR20861:SF3">
    <property type="entry name" value="SHIKIMATE KINASE"/>
    <property type="match status" value="1"/>
</dbReference>
<dbReference type="GO" id="GO:0009073">
    <property type="term" value="P:aromatic amino acid family biosynthetic process"/>
    <property type="evidence" value="ECO:0007669"/>
    <property type="project" value="UniProtKB-KW"/>
</dbReference>
<keyword evidence="10 14" id="KW-0418">Kinase</keyword>
<accession>F8ANQ2</accession>
<gene>
    <name evidence="14" type="primary">aroK</name>
    <name evidence="17" type="ordered locus">Metok_0258</name>
</gene>
<organism evidence="17 18">
    <name type="scientific">Methanothermococcus okinawensis (strain DSM 14208 / JCM 11175 / IH1)</name>
    <dbReference type="NCBI Taxonomy" id="647113"/>
    <lineage>
        <taxon>Archaea</taxon>
        <taxon>Methanobacteriati</taxon>
        <taxon>Methanobacteriota</taxon>
        <taxon>Methanomada group</taxon>
        <taxon>Methanococci</taxon>
        <taxon>Methanococcales</taxon>
        <taxon>Methanococcaceae</taxon>
        <taxon>Methanothermococcus</taxon>
    </lineage>
</organism>
<evidence type="ECO:0000256" key="5">
    <source>
        <dbReference type="ARBA" id="ARBA00013853"/>
    </source>
</evidence>
<dbReference type="AlphaFoldDB" id="F8ANQ2"/>
<dbReference type="PANTHER" id="PTHR20861">
    <property type="entry name" value="HOMOSERINE/4-DIPHOSPHOCYTIDYL-2-C-METHYL-D-ERYTHRITOL KINASE"/>
    <property type="match status" value="1"/>
</dbReference>
<dbReference type="InterPro" id="IPR010189">
    <property type="entry name" value="SK_arc"/>
</dbReference>
<keyword evidence="18" id="KW-1185">Reference proteome</keyword>
<dbReference type="GO" id="GO:0008652">
    <property type="term" value="P:amino acid biosynthetic process"/>
    <property type="evidence" value="ECO:0007669"/>
    <property type="project" value="UniProtKB-KW"/>
</dbReference>
<evidence type="ECO:0000256" key="7">
    <source>
        <dbReference type="ARBA" id="ARBA00022605"/>
    </source>
</evidence>
<dbReference type="InterPro" id="IPR013750">
    <property type="entry name" value="GHMP_kinase_C_dom"/>
</dbReference>
<protein>
    <recommendedName>
        <fullName evidence="5 14">Shikimate kinase</fullName>
        <shortName evidence="14">SK</shortName>
        <ecNumber evidence="4 14">2.7.1.71</ecNumber>
    </recommendedName>
</protein>
<dbReference type="InterPro" id="IPR014721">
    <property type="entry name" value="Ribsml_uS5_D2-typ_fold_subgr"/>
</dbReference>
<dbReference type="GO" id="GO:0005737">
    <property type="term" value="C:cytoplasm"/>
    <property type="evidence" value="ECO:0007669"/>
    <property type="project" value="UniProtKB-SubCell"/>
</dbReference>
<evidence type="ECO:0000313" key="18">
    <source>
        <dbReference type="Proteomes" id="UP000009296"/>
    </source>
</evidence>
<evidence type="ECO:0000256" key="8">
    <source>
        <dbReference type="ARBA" id="ARBA00022679"/>
    </source>
</evidence>
<comment type="subcellular location">
    <subcellularLocation>
        <location evidence="1 14">Cytoplasm</location>
    </subcellularLocation>
</comment>
<keyword evidence="9 14" id="KW-0547">Nucleotide-binding</keyword>
<feature type="domain" description="GHMP kinase N-terminal" evidence="15">
    <location>
        <begin position="58"/>
        <end position="147"/>
    </location>
</feature>
<evidence type="ECO:0000256" key="14">
    <source>
        <dbReference type="HAMAP-Rule" id="MF_00370"/>
    </source>
</evidence>
<dbReference type="Pfam" id="PF00288">
    <property type="entry name" value="GHMP_kinases_N"/>
    <property type="match status" value="1"/>
</dbReference>
<evidence type="ECO:0000256" key="2">
    <source>
        <dbReference type="ARBA" id="ARBA00004842"/>
    </source>
</evidence>
<name>F8ANQ2_METOI</name>
<comment type="pathway">
    <text evidence="2 14">Metabolic intermediate biosynthesis; chorismate biosynthesis; chorismate from D-erythrose 4-phosphate and phosphoenolpyruvate: step 5/7.</text>
</comment>
<reference evidence="17" key="1">
    <citation type="submission" date="2011-05" db="EMBL/GenBank/DDBJ databases">
        <title>Complete sequence of chromosome of Methanothermococcus okinawensis IH1.</title>
        <authorList>
            <consortium name="US DOE Joint Genome Institute"/>
            <person name="Lucas S."/>
            <person name="Han J."/>
            <person name="Lapidus A."/>
            <person name="Cheng J.-F."/>
            <person name="Goodwin L."/>
            <person name="Pitluck S."/>
            <person name="Peters L."/>
            <person name="Mikhailova N."/>
            <person name="Held B."/>
            <person name="Han C."/>
            <person name="Tapia R."/>
            <person name="Land M."/>
            <person name="Hauser L."/>
            <person name="Kyrpides N."/>
            <person name="Ivanova N."/>
            <person name="Pagani I."/>
            <person name="Sieprawska-Lupa M."/>
            <person name="Takai K."/>
            <person name="Miyazaki J."/>
            <person name="Whitman W."/>
            <person name="Woyke T."/>
        </authorList>
    </citation>
    <scope>NUCLEOTIDE SEQUENCE [LARGE SCALE GENOMIC DNA]</scope>
    <source>
        <strain evidence="17">IH1</strain>
    </source>
</reference>
<proteinExistence type="inferred from homology"/>
<dbReference type="GO" id="GO:0009423">
    <property type="term" value="P:chorismate biosynthetic process"/>
    <property type="evidence" value="ECO:0007669"/>
    <property type="project" value="UniProtKB-UniRule"/>
</dbReference>
<dbReference type="RefSeq" id="WP_013866436.1">
    <property type="nucleotide sequence ID" value="NC_015636.1"/>
</dbReference>
<keyword evidence="12 14" id="KW-0057">Aromatic amino acid biosynthesis</keyword>
<feature type="domain" description="GHMP kinase C-terminal" evidence="16">
    <location>
        <begin position="222"/>
        <end position="274"/>
    </location>
</feature>
<dbReference type="EMBL" id="CP002792">
    <property type="protein sequence ID" value="AEH06250.1"/>
    <property type="molecule type" value="Genomic_DNA"/>
</dbReference>